<dbReference type="GO" id="GO:0016787">
    <property type="term" value="F:hydrolase activity"/>
    <property type="evidence" value="ECO:0007669"/>
    <property type="project" value="UniProtKB-KW"/>
</dbReference>
<dbReference type="InterPro" id="IPR033140">
    <property type="entry name" value="Lipase_GDXG_put_SER_AS"/>
</dbReference>
<dbReference type="Proteomes" id="UP000294723">
    <property type="component" value="Unassembled WGS sequence"/>
</dbReference>
<comment type="similarity">
    <text evidence="1">Belongs to the 'GDXG' lipolytic enzyme family.</text>
</comment>
<dbReference type="Gene3D" id="3.40.50.1820">
    <property type="entry name" value="alpha/beta hydrolase"/>
    <property type="match status" value="1"/>
</dbReference>
<organism evidence="5 6">
    <name type="scientific">Saccharopolyspora karakumensis</name>
    <dbReference type="NCBI Taxonomy" id="2530386"/>
    <lineage>
        <taxon>Bacteria</taxon>
        <taxon>Bacillati</taxon>
        <taxon>Actinomycetota</taxon>
        <taxon>Actinomycetes</taxon>
        <taxon>Pseudonocardiales</taxon>
        <taxon>Pseudonocardiaceae</taxon>
        <taxon>Saccharopolyspora</taxon>
    </lineage>
</organism>
<name>A0A4R5BBV3_9PSEU</name>
<dbReference type="EMBL" id="SMLA01000068">
    <property type="protein sequence ID" value="TDD82156.1"/>
    <property type="molecule type" value="Genomic_DNA"/>
</dbReference>
<dbReference type="InterPro" id="IPR050300">
    <property type="entry name" value="GDXG_lipolytic_enzyme"/>
</dbReference>
<feature type="domain" description="Alpha/beta hydrolase fold-3" evidence="4">
    <location>
        <begin position="77"/>
        <end position="281"/>
    </location>
</feature>
<comment type="caution">
    <text evidence="5">The sequence shown here is derived from an EMBL/GenBank/DDBJ whole genome shotgun (WGS) entry which is preliminary data.</text>
</comment>
<dbReference type="InterPro" id="IPR013094">
    <property type="entry name" value="AB_hydrolase_3"/>
</dbReference>
<dbReference type="PANTHER" id="PTHR48081:SF8">
    <property type="entry name" value="ALPHA_BETA HYDROLASE FOLD-3 DOMAIN-CONTAINING PROTEIN-RELATED"/>
    <property type="match status" value="1"/>
</dbReference>
<evidence type="ECO:0000259" key="4">
    <source>
        <dbReference type="Pfam" id="PF07859"/>
    </source>
</evidence>
<evidence type="ECO:0000313" key="6">
    <source>
        <dbReference type="Proteomes" id="UP000294723"/>
    </source>
</evidence>
<accession>A0A4R5BBV3</accession>
<keyword evidence="6" id="KW-1185">Reference proteome</keyword>
<dbReference type="PROSITE" id="PS01174">
    <property type="entry name" value="LIPASE_GDXG_SER"/>
    <property type="match status" value="1"/>
</dbReference>
<proteinExistence type="inferred from homology"/>
<evidence type="ECO:0000256" key="1">
    <source>
        <dbReference type="ARBA" id="ARBA00010515"/>
    </source>
</evidence>
<dbReference type="RefSeq" id="WP_132686302.1">
    <property type="nucleotide sequence ID" value="NZ_SMLA01000068.1"/>
</dbReference>
<evidence type="ECO:0000256" key="3">
    <source>
        <dbReference type="PROSITE-ProRule" id="PRU10038"/>
    </source>
</evidence>
<feature type="active site" evidence="3">
    <location>
        <position position="155"/>
    </location>
</feature>
<dbReference type="PANTHER" id="PTHR48081">
    <property type="entry name" value="AB HYDROLASE SUPERFAMILY PROTEIN C4A8.06C"/>
    <property type="match status" value="1"/>
</dbReference>
<keyword evidence="2 5" id="KW-0378">Hydrolase</keyword>
<dbReference type="SUPFAM" id="SSF53474">
    <property type="entry name" value="alpha/beta-Hydrolases"/>
    <property type="match status" value="1"/>
</dbReference>
<protein>
    <submittedName>
        <fullName evidence="5">Alpha/beta hydrolase</fullName>
    </submittedName>
</protein>
<dbReference type="InterPro" id="IPR029058">
    <property type="entry name" value="AB_hydrolase_fold"/>
</dbReference>
<evidence type="ECO:0000256" key="2">
    <source>
        <dbReference type="ARBA" id="ARBA00022801"/>
    </source>
</evidence>
<sequence>MALDEATSGFLAQMAETGLPPLHEMEPEQARGMTAMLKDMFGEGPEVARSELIQVPAEGRDIPVRILVPHDEPRGTIVYYHGGGWVIGAIDEFETLGRQLAVRTDCAVALVDYRLAPEHPYPAAVEDAWDALVWVDRNVEEVCGKRVPLIVAGDSAGGNLAAIMSRKARDSELPLAQQVLVYPVADCDFDTASYTDPENQLMLSRDSMIWFWNHYAPAEAREHPDASPARAVDLTGLPPAVVLTAEHDVLRDEGQAYAKTLESAGVRVSYQQFAGQMHGFFTMVNLLPGSERGISYVVEEIDERLRAIS</sequence>
<reference evidence="5 6" key="1">
    <citation type="submission" date="2019-03" db="EMBL/GenBank/DDBJ databases">
        <title>Draft genome sequences of novel Actinobacteria.</title>
        <authorList>
            <person name="Sahin N."/>
            <person name="Ay H."/>
            <person name="Saygin H."/>
        </authorList>
    </citation>
    <scope>NUCLEOTIDE SEQUENCE [LARGE SCALE GENOMIC DNA]</scope>
    <source>
        <strain evidence="5 6">5K548</strain>
    </source>
</reference>
<evidence type="ECO:0000313" key="5">
    <source>
        <dbReference type="EMBL" id="TDD82156.1"/>
    </source>
</evidence>
<dbReference type="AlphaFoldDB" id="A0A4R5BBV3"/>
<gene>
    <name evidence="5" type="ORF">E1202_27840</name>
</gene>
<dbReference type="Pfam" id="PF07859">
    <property type="entry name" value="Abhydrolase_3"/>
    <property type="match status" value="1"/>
</dbReference>